<dbReference type="EMBL" id="CACTIH010003842">
    <property type="protein sequence ID" value="CAA2986134.1"/>
    <property type="molecule type" value="Genomic_DNA"/>
</dbReference>
<organism evidence="3 4">
    <name type="scientific">Olea europaea subsp. europaea</name>
    <dbReference type="NCBI Taxonomy" id="158383"/>
    <lineage>
        <taxon>Eukaryota</taxon>
        <taxon>Viridiplantae</taxon>
        <taxon>Streptophyta</taxon>
        <taxon>Embryophyta</taxon>
        <taxon>Tracheophyta</taxon>
        <taxon>Spermatophyta</taxon>
        <taxon>Magnoliopsida</taxon>
        <taxon>eudicotyledons</taxon>
        <taxon>Gunneridae</taxon>
        <taxon>Pentapetalae</taxon>
        <taxon>asterids</taxon>
        <taxon>lamiids</taxon>
        <taxon>Lamiales</taxon>
        <taxon>Oleaceae</taxon>
        <taxon>Oleeae</taxon>
        <taxon>Olea</taxon>
    </lineage>
</organism>
<evidence type="ECO:0000256" key="1">
    <source>
        <dbReference type="SAM" id="MobiDB-lite"/>
    </source>
</evidence>
<protein>
    <recommendedName>
        <fullName evidence="2">DUF1985 domain-containing protein</fullName>
    </recommendedName>
</protein>
<name>A0A8S0S4R2_OLEEU</name>
<accession>A0A8S0S4R2</accession>
<dbReference type="Proteomes" id="UP000594638">
    <property type="component" value="Unassembled WGS sequence"/>
</dbReference>
<dbReference type="AlphaFoldDB" id="A0A8S0S4R2"/>
<proteinExistence type="predicted"/>
<dbReference type="OrthoDB" id="1750169at2759"/>
<evidence type="ECO:0000313" key="3">
    <source>
        <dbReference type="EMBL" id="CAA2986134.1"/>
    </source>
</evidence>
<gene>
    <name evidence="3" type="ORF">OLEA9_A112675</name>
</gene>
<keyword evidence="4" id="KW-1185">Reference proteome</keyword>
<reference evidence="3 4" key="1">
    <citation type="submission" date="2019-12" db="EMBL/GenBank/DDBJ databases">
        <authorList>
            <person name="Alioto T."/>
            <person name="Alioto T."/>
            <person name="Gomez Garrido J."/>
        </authorList>
    </citation>
    <scope>NUCLEOTIDE SEQUENCE [LARGE SCALE GENOMIC DNA]</scope>
</reference>
<feature type="region of interest" description="Disordered" evidence="1">
    <location>
        <begin position="347"/>
        <end position="404"/>
    </location>
</feature>
<dbReference type="PANTHER" id="PTHR48449">
    <property type="entry name" value="DUF1985 DOMAIN-CONTAINING PROTEIN"/>
    <property type="match status" value="1"/>
</dbReference>
<evidence type="ECO:0000259" key="2">
    <source>
        <dbReference type="Pfam" id="PF09331"/>
    </source>
</evidence>
<feature type="compositionally biased region" description="Acidic residues" evidence="1">
    <location>
        <begin position="373"/>
        <end position="391"/>
    </location>
</feature>
<comment type="caution">
    <text evidence="3">The sequence shown here is derived from an EMBL/GenBank/DDBJ whole genome shotgun (WGS) entry which is preliminary data.</text>
</comment>
<evidence type="ECO:0000313" key="4">
    <source>
        <dbReference type="Proteomes" id="UP000594638"/>
    </source>
</evidence>
<dbReference type="PANTHER" id="PTHR48449:SF1">
    <property type="entry name" value="DUF1985 DOMAIN-CONTAINING PROTEIN"/>
    <property type="match status" value="1"/>
</dbReference>
<feature type="compositionally biased region" description="Basic and acidic residues" evidence="1">
    <location>
        <begin position="202"/>
        <end position="213"/>
    </location>
</feature>
<dbReference type="InterPro" id="IPR015410">
    <property type="entry name" value="DUF1985"/>
</dbReference>
<feature type="region of interest" description="Disordered" evidence="1">
    <location>
        <begin position="197"/>
        <end position="236"/>
    </location>
</feature>
<dbReference type="Pfam" id="PF09331">
    <property type="entry name" value="DUF1985"/>
    <property type="match status" value="1"/>
</dbReference>
<dbReference type="Gramene" id="OE9A112675T1">
    <property type="protein sequence ID" value="OE9A112675C1"/>
    <property type="gene ID" value="OE9A112675"/>
</dbReference>
<sequence>MKTIMDHFNERHWEDFRNSSLGYLADVLDIQFFAQLIQQLVFRTIRTDNLYELWFSVRGHLMRFDLQEYALVTGLRCGAFLEGAEFDRLLERRRLKERRLLHGFRGTWAKKFQKAKRRKEKKITYTVHGFPIAMQVWAYEALPEVGEHFAERLHVYATLRPTDVEAQQPYFLTLVPYDEPPISILDDIARTVVAPQFNASGGDDRDGGHATREDSEEEASEGGRKQWSTTQARTVGTAAPDLSRGDVEELLLDQKILFEMQLRTVKLEIQQHVTSECTSFREFLGTLVARAGPTTTEPEMRAETEVGVLGSLPEDVFGGPAEPCPYESDIAIDAGNMQDAAHIAPSQDDLNLPVPAASEEVQDTGATELSNDAGDDDEEADGCDATDDDGVVTEVPAPESVPEA</sequence>
<feature type="domain" description="DUF1985" evidence="2">
    <location>
        <begin position="43"/>
        <end position="97"/>
    </location>
</feature>